<evidence type="ECO:0000313" key="2">
    <source>
        <dbReference type="EMBL" id="SMX36063.1"/>
    </source>
</evidence>
<dbReference type="EMBL" id="FXYH01000002">
    <property type="protein sequence ID" value="SMX36063.1"/>
    <property type="molecule type" value="Genomic_DNA"/>
</dbReference>
<dbReference type="AlphaFoldDB" id="A0A238JZX9"/>
<feature type="signal peptide" evidence="1">
    <location>
        <begin position="1"/>
        <end position="17"/>
    </location>
</feature>
<keyword evidence="3" id="KW-1185">Reference proteome</keyword>
<protein>
    <recommendedName>
        <fullName evidence="4">Lipoprotein</fullName>
    </recommendedName>
</protein>
<dbReference type="Proteomes" id="UP000220836">
    <property type="component" value="Unassembled WGS sequence"/>
</dbReference>
<dbReference type="OrthoDB" id="7873001at2"/>
<organism evidence="2 3">
    <name type="scientific">Pelagimonas varians</name>
    <dbReference type="NCBI Taxonomy" id="696760"/>
    <lineage>
        <taxon>Bacteria</taxon>
        <taxon>Pseudomonadati</taxon>
        <taxon>Pseudomonadota</taxon>
        <taxon>Alphaproteobacteria</taxon>
        <taxon>Rhodobacterales</taxon>
        <taxon>Roseobacteraceae</taxon>
        <taxon>Pelagimonas</taxon>
    </lineage>
</organism>
<gene>
    <name evidence="2" type="ORF">PEV8663_00686</name>
</gene>
<evidence type="ECO:0000313" key="3">
    <source>
        <dbReference type="Proteomes" id="UP000220836"/>
    </source>
</evidence>
<reference evidence="2 3" key="1">
    <citation type="submission" date="2017-05" db="EMBL/GenBank/DDBJ databases">
        <authorList>
            <person name="Song R."/>
            <person name="Chenine A.L."/>
            <person name="Ruprecht R.M."/>
        </authorList>
    </citation>
    <scope>NUCLEOTIDE SEQUENCE [LARGE SCALE GENOMIC DNA]</scope>
    <source>
        <strain evidence="2 3">CECT 8663</strain>
    </source>
</reference>
<evidence type="ECO:0000256" key="1">
    <source>
        <dbReference type="SAM" id="SignalP"/>
    </source>
</evidence>
<dbReference type="RefSeq" id="WP_141467960.1">
    <property type="nucleotide sequence ID" value="NZ_FXYH01000002.1"/>
</dbReference>
<keyword evidence="1" id="KW-0732">Signal</keyword>
<proteinExistence type="predicted"/>
<dbReference type="PROSITE" id="PS51257">
    <property type="entry name" value="PROKAR_LIPOPROTEIN"/>
    <property type="match status" value="1"/>
</dbReference>
<sequence>MKSFSIMIAAAALSLSACQNSTDASMVKAPSSVIAPLIGKTLVAESGASFIYNADGTVGGSMGDETVAGTYIVHATDACTVFASPAQLKGKEFCSTPKISGDTVTFHRRDGSTSPTYKITG</sequence>
<accession>A0A238JZX9</accession>
<name>A0A238JZX9_9RHOB</name>
<feature type="chain" id="PRO_5012059605" description="Lipoprotein" evidence="1">
    <location>
        <begin position="18"/>
        <end position="121"/>
    </location>
</feature>
<evidence type="ECO:0008006" key="4">
    <source>
        <dbReference type="Google" id="ProtNLM"/>
    </source>
</evidence>